<sequence>MQGYCDLPFALDSSARVPIANRGSPWFDDGNIILFTGNIAFKVYRGLVARNSELFADLFVDIPPQRLVKTLVEECPAVRVDDSPMQLSTVLGFIHAGVAWWQPDFNNFDILGPVLHTTTQYRLTQLRDALLHPLVTRYAHRLRAYFTWDAQSAFPAPMNPVHMLNFARQAPIPTLVPVTLLELSLFVSEADLLAAREPRRRSAYAPGVLFQGDEDMCAPLRAHHRTLASGLASVLWRFVELRAPGPARHACSFGGFHAEIVAALAQGGSLAETDACFGLAMMHAIRTHAGRVAFCAECLAELDVKVMQEYQKWFLGIPPLFGLAGWQHLQAALNQLSEQRPSLTASRA</sequence>
<organism evidence="1 2">
    <name type="scientific">Heterobasidion irregulare (strain TC 32-1)</name>
    <dbReference type="NCBI Taxonomy" id="747525"/>
    <lineage>
        <taxon>Eukaryota</taxon>
        <taxon>Fungi</taxon>
        <taxon>Dikarya</taxon>
        <taxon>Basidiomycota</taxon>
        <taxon>Agaricomycotina</taxon>
        <taxon>Agaricomycetes</taxon>
        <taxon>Russulales</taxon>
        <taxon>Bondarzewiaceae</taxon>
        <taxon>Heterobasidion</taxon>
        <taxon>Heterobasidion annosum species complex</taxon>
    </lineage>
</organism>
<dbReference type="OrthoDB" id="3036049at2759"/>
<keyword evidence="2" id="KW-1185">Reference proteome</keyword>
<accession>W4K6Y6</accession>
<dbReference type="GeneID" id="20674164"/>
<evidence type="ECO:0000313" key="1">
    <source>
        <dbReference type="EMBL" id="ETW81573.1"/>
    </source>
</evidence>
<proteinExistence type="predicted"/>
<evidence type="ECO:0008006" key="3">
    <source>
        <dbReference type="Google" id="ProtNLM"/>
    </source>
</evidence>
<gene>
    <name evidence="1" type="ORF">HETIRDRAFT_426942</name>
</gene>
<dbReference type="AlphaFoldDB" id="W4K6Y6"/>
<dbReference type="HOGENOM" id="CLU_792401_0_0_1"/>
<dbReference type="InParanoid" id="W4K6Y6"/>
<dbReference type="STRING" id="747525.W4K6Y6"/>
<reference evidence="1 2" key="1">
    <citation type="journal article" date="2012" name="New Phytol.">
        <title>Insight into trade-off between wood decay and parasitism from the genome of a fungal forest pathogen.</title>
        <authorList>
            <person name="Olson A."/>
            <person name="Aerts A."/>
            <person name="Asiegbu F."/>
            <person name="Belbahri L."/>
            <person name="Bouzid O."/>
            <person name="Broberg A."/>
            <person name="Canback B."/>
            <person name="Coutinho P.M."/>
            <person name="Cullen D."/>
            <person name="Dalman K."/>
            <person name="Deflorio G."/>
            <person name="van Diepen L.T."/>
            <person name="Dunand C."/>
            <person name="Duplessis S."/>
            <person name="Durling M."/>
            <person name="Gonthier P."/>
            <person name="Grimwood J."/>
            <person name="Fossdal C.G."/>
            <person name="Hansson D."/>
            <person name="Henrissat B."/>
            <person name="Hietala A."/>
            <person name="Himmelstrand K."/>
            <person name="Hoffmeister D."/>
            <person name="Hogberg N."/>
            <person name="James T.Y."/>
            <person name="Karlsson M."/>
            <person name="Kohler A."/>
            <person name="Kues U."/>
            <person name="Lee Y.H."/>
            <person name="Lin Y.C."/>
            <person name="Lind M."/>
            <person name="Lindquist E."/>
            <person name="Lombard V."/>
            <person name="Lucas S."/>
            <person name="Lunden K."/>
            <person name="Morin E."/>
            <person name="Murat C."/>
            <person name="Park J."/>
            <person name="Raffaello T."/>
            <person name="Rouze P."/>
            <person name="Salamov A."/>
            <person name="Schmutz J."/>
            <person name="Solheim H."/>
            <person name="Stahlberg J."/>
            <person name="Velez H."/>
            <person name="de Vries R.P."/>
            <person name="Wiebenga A."/>
            <person name="Woodward S."/>
            <person name="Yakovlev I."/>
            <person name="Garbelotto M."/>
            <person name="Martin F."/>
            <person name="Grigoriev I.V."/>
            <person name="Stenlid J."/>
        </authorList>
    </citation>
    <scope>NUCLEOTIDE SEQUENCE [LARGE SCALE GENOMIC DNA]</scope>
    <source>
        <strain evidence="1 2">TC 32-1</strain>
    </source>
</reference>
<evidence type="ECO:0000313" key="2">
    <source>
        <dbReference type="Proteomes" id="UP000030671"/>
    </source>
</evidence>
<dbReference type="Proteomes" id="UP000030671">
    <property type="component" value="Unassembled WGS sequence"/>
</dbReference>
<name>W4K6Y6_HETIT</name>
<protein>
    <recommendedName>
        <fullName evidence="3">BTB domain-containing protein</fullName>
    </recommendedName>
</protein>
<dbReference type="RefSeq" id="XP_009546205.1">
    <property type="nucleotide sequence ID" value="XM_009547910.1"/>
</dbReference>
<dbReference type="EMBL" id="KI925458">
    <property type="protein sequence ID" value="ETW81573.1"/>
    <property type="molecule type" value="Genomic_DNA"/>
</dbReference>
<dbReference type="KEGG" id="hir:HETIRDRAFT_426942"/>